<dbReference type="InterPro" id="IPR003838">
    <property type="entry name" value="ABC3_permease_C"/>
</dbReference>
<feature type="domain" description="ABC3 transporter permease C-terminal" evidence="7">
    <location>
        <begin position="2"/>
        <end position="94"/>
    </location>
</feature>
<organism evidence="8">
    <name type="scientific">marine sediment metagenome</name>
    <dbReference type="NCBI Taxonomy" id="412755"/>
    <lineage>
        <taxon>unclassified sequences</taxon>
        <taxon>metagenomes</taxon>
        <taxon>ecological metagenomes</taxon>
    </lineage>
</organism>
<evidence type="ECO:0000256" key="3">
    <source>
        <dbReference type="ARBA" id="ARBA00022692"/>
    </source>
</evidence>
<accession>X1KAX6</accession>
<gene>
    <name evidence="8" type="ORF">S03H2_55296</name>
</gene>
<comment type="subcellular location">
    <subcellularLocation>
        <location evidence="1">Cell membrane</location>
        <topology evidence="1">Multi-pass membrane protein</topology>
    </subcellularLocation>
</comment>
<evidence type="ECO:0000256" key="4">
    <source>
        <dbReference type="ARBA" id="ARBA00022989"/>
    </source>
</evidence>
<sequence>HEIGILRAIGIQRGAIIGSYLTQALLYAVFGVVFGWLAVRFLLQPYFVRYPLDLSIGLVSLTVQPLTVGSSTLGLIGSAILAGFIPAWFIMKQGIIKTIWGE</sequence>
<feature type="transmembrane region" description="Helical" evidence="6">
    <location>
        <begin position="24"/>
        <end position="43"/>
    </location>
</feature>
<keyword evidence="3 6" id="KW-0812">Transmembrane</keyword>
<evidence type="ECO:0000256" key="6">
    <source>
        <dbReference type="SAM" id="Phobius"/>
    </source>
</evidence>
<comment type="caution">
    <text evidence="8">The sequence shown here is derived from an EMBL/GenBank/DDBJ whole genome shotgun (WGS) entry which is preliminary data.</text>
</comment>
<reference evidence="8" key="1">
    <citation type="journal article" date="2014" name="Front. Microbiol.">
        <title>High frequency of phylogenetically diverse reductive dehalogenase-homologous genes in deep subseafloor sedimentary metagenomes.</title>
        <authorList>
            <person name="Kawai M."/>
            <person name="Futagami T."/>
            <person name="Toyoda A."/>
            <person name="Takaki Y."/>
            <person name="Nishi S."/>
            <person name="Hori S."/>
            <person name="Arai W."/>
            <person name="Tsubouchi T."/>
            <person name="Morono Y."/>
            <person name="Uchiyama I."/>
            <person name="Ito T."/>
            <person name="Fujiyama A."/>
            <person name="Inagaki F."/>
            <person name="Takami H."/>
        </authorList>
    </citation>
    <scope>NUCLEOTIDE SEQUENCE</scope>
    <source>
        <strain evidence="8">Expedition CK06-06</strain>
    </source>
</reference>
<dbReference type="Pfam" id="PF02687">
    <property type="entry name" value="FtsX"/>
    <property type="match status" value="1"/>
</dbReference>
<feature type="non-terminal residue" evidence="8">
    <location>
        <position position="1"/>
    </location>
</feature>
<keyword evidence="5 6" id="KW-0472">Membrane</keyword>
<dbReference type="GO" id="GO:0005886">
    <property type="term" value="C:plasma membrane"/>
    <property type="evidence" value="ECO:0007669"/>
    <property type="project" value="UniProtKB-SubCell"/>
</dbReference>
<dbReference type="EMBL" id="BARU01035312">
    <property type="protein sequence ID" value="GAH79223.1"/>
    <property type="molecule type" value="Genomic_DNA"/>
</dbReference>
<evidence type="ECO:0000256" key="2">
    <source>
        <dbReference type="ARBA" id="ARBA00022475"/>
    </source>
</evidence>
<keyword evidence="2" id="KW-1003">Cell membrane</keyword>
<evidence type="ECO:0000256" key="5">
    <source>
        <dbReference type="ARBA" id="ARBA00023136"/>
    </source>
</evidence>
<name>X1KAX6_9ZZZZ</name>
<keyword evidence="4 6" id="KW-1133">Transmembrane helix</keyword>
<evidence type="ECO:0000259" key="7">
    <source>
        <dbReference type="Pfam" id="PF02687"/>
    </source>
</evidence>
<feature type="transmembrane region" description="Helical" evidence="6">
    <location>
        <begin position="73"/>
        <end position="91"/>
    </location>
</feature>
<evidence type="ECO:0000256" key="1">
    <source>
        <dbReference type="ARBA" id="ARBA00004651"/>
    </source>
</evidence>
<dbReference type="AlphaFoldDB" id="X1KAX6"/>
<evidence type="ECO:0000313" key="8">
    <source>
        <dbReference type="EMBL" id="GAH79223.1"/>
    </source>
</evidence>
<protein>
    <recommendedName>
        <fullName evidence="7">ABC3 transporter permease C-terminal domain-containing protein</fullName>
    </recommendedName>
</protein>
<proteinExistence type="predicted"/>